<dbReference type="PANTHER" id="PTHR33841:SF6">
    <property type="entry name" value="TYPE II METHYLTRANSFERASE M.HINDII"/>
    <property type="match status" value="1"/>
</dbReference>
<feature type="non-terminal residue" evidence="10">
    <location>
        <position position="545"/>
    </location>
</feature>
<protein>
    <recommendedName>
        <fullName evidence="1">site-specific DNA-methyltransferase (adenine-specific)</fullName>
        <ecNumber evidence="1">2.1.1.72</ecNumber>
    </recommendedName>
</protein>
<evidence type="ECO:0000259" key="8">
    <source>
        <dbReference type="Pfam" id="PF07669"/>
    </source>
</evidence>
<sequence length="545" mass="63683">MREKEKLEKVEEIYKSILNSVETQNHKEISDNLKKLSNIEAEFLEEHRSRKKEGAYYTQKNISDFMTSQGLSLFLNKKLKDTQFNNLNDIFKLEDSLRKVCEQKLLDASIFDPACGSGVFLLSSANQICKTIKKLNSEFDVNKIKLEILENLYGSEINDSARKLCILKLFKWCYSESNPYNSRLLSILESNILLEDSLEKSNEFKFDLTIGNPPYGNILDINQKKKLKLENIFYNDIYCAFLLKSLAWTDGIIGYLVPKSFLLRQGYVNFRESLLSIANLLRIYDVGPNLFKKATNEVQIVFYEKKLNSLKDLNIYQYPNNKITKYQKQNVDSLRICFNSTCPLSSHKKMIYAYTYDRTCPYCDSKTTPLNRIRIKTNREITDLINKIEITGDLNYLSIKHIPNMIRGEEDKGLRQILKLIEKNANNSCFFIKAKEDFDYYNFKRNKSFNIEMANPKILKGKNFEFYTNPKLLIKHNNIFPQATFSKENICFTSSIYSIIGDDHIELKFLCAILNSSLMQFYCLYGINNQKNTTINLNQYMIRHL</sequence>
<evidence type="ECO:0000256" key="7">
    <source>
        <dbReference type="ARBA" id="ARBA00047942"/>
    </source>
</evidence>
<keyword evidence="5" id="KW-0680">Restriction system</keyword>
<evidence type="ECO:0000256" key="5">
    <source>
        <dbReference type="ARBA" id="ARBA00022747"/>
    </source>
</evidence>
<dbReference type="EC" id="2.1.1.72" evidence="1"/>
<comment type="caution">
    <text evidence="10">The sequence shown here is derived from an EMBL/GenBank/DDBJ whole genome shotgun (WGS) entry which is preliminary data.</text>
</comment>
<dbReference type="InterPro" id="IPR029063">
    <property type="entry name" value="SAM-dependent_MTases_sf"/>
</dbReference>
<dbReference type="GO" id="GO:0003677">
    <property type="term" value="F:DNA binding"/>
    <property type="evidence" value="ECO:0007669"/>
    <property type="project" value="UniProtKB-KW"/>
</dbReference>
<evidence type="ECO:0000256" key="2">
    <source>
        <dbReference type="ARBA" id="ARBA00022603"/>
    </source>
</evidence>
<dbReference type="SUPFAM" id="SSF53335">
    <property type="entry name" value="S-adenosyl-L-methionine-dependent methyltransferases"/>
    <property type="match status" value="1"/>
</dbReference>
<gene>
    <name evidence="10" type="ORF">S12H4_01398</name>
</gene>
<evidence type="ECO:0000313" key="10">
    <source>
        <dbReference type="EMBL" id="GAI61960.1"/>
    </source>
</evidence>
<feature type="domain" description="Type II methyltransferase M.TaqI-like" evidence="8">
    <location>
        <begin position="150"/>
        <end position="287"/>
    </location>
</feature>
<dbReference type="InterPro" id="IPR050953">
    <property type="entry name" value="N4_N6_ade-DNA_methylase"/>
</dbReference>
<organism evidence="10">
    <name type="scientific">marine sediment metagenome</name>
    <dbReference type="NCBI Taxonomy" id="412755"/>
    <lineage>
        <taxon>unclassified sequences</taxon>
        <taxon>metagenomes</taxon>
        <taxon>ecological metagenomes</taxon>
    </lineage>
</organism>
<keyword evidence="3" id="KW-0808">Transferase</keyword>
<dbReference type="GO" id="GO:0009007">
    <property type="term" value="F:site-specific DNA-methyltransferase (adenine-specific) activity"/>
    <property type="evidence" value="ECO:0007669"/>
    <property type="project" value="UniProtKB-EC"/>
</dbReference>
<evidence type="ECO:0000259" key="9">
    <source>
        <dbReference type="Pfam" id="PF12950"/>
    </source>
</evidence>
<accession>X1RFQ6</accession>
<dbReference type="EMBL" id="BARW01000276">
    <property type="protein sequence ID" value="GAI61960.1"/>
    <property type="molecule type" value="Genomic_DNA"/>
</dbReference>
<keyword evidence="6" id="KW-0238">DNA-binding</keyword>
<dbReference type="PANTHER" id="PTHR33841">
    <property type="entry name" value="DNA METHYLTRANSFERASE YEEA-RELATED"/>
    <property type="match status" value="1"/>
</dbReference>
<dbReference type="Gene3D" id="3.40.50.150">
    <property type="entry name" value="Vaccinia Virus protein VP39"/>
    <property type="match status" value="1"/>
</dbReference>
<dbReference type="GO" id="GO:0032259">
    <property type="term" value="P:methylation"/>
    <property type="evidence" value="ECO:0007669"/>
    <property type="project" value="UniProtKB-KW"/>
</dbReference>
<feature type="domain" description="TaqI-like C-terminal specificity" evidence="9">
    <location>
        <begin position="451"/>
        <end position="543"/>
    </location>
</feature>
<reference evidence="10" key="1">
    <citation type="journal article" date="2014" name="Front. Microbiol.">
        <title>High frequency of phylogenetically diverse reductive dehalogenase-homologous genes in deep subseafloor sedimentary metagenomes.</title>
        <authorList>
            <person name="Kawai M."/>
            <person name="Futagami T."/>
            <person name="Toyoda A."/>
            <person name="Takaki Y."/>
            <person name="Nishi S."/>
            <person name="Hori S."/>
            <person name="Arai W."/>
            <person name="Tsubouchi T."/>
            <person name="Morono Y."/>
            <person name="Uchiyama I."/>
            <person name="Ito T."/>
            <person name="Fujiyama A."/>
            <person name="Inagaki F."/>
            <person name="Takami H."/>
        </authorList>
    </citation>
    <scope>NUCLEOTIDE SEQUENCE</scope>
    <source>
        <strain evidence="10">Expedition CK06-06</strain>
    </source>
</reference>
<evidence type="ECO:0000256" key="3">
    <source>
        <dbReference type="ARBA" id="ARBA00022679"/>
    </source>
</evidence>
<keyword evidence="2" id="KW-0489">Methyltransferase</keyword>
<dbReference type="Pfam" id="PF12950">
    <property type="entry name" value="TaqI_C"/>
    <property type="match status" value="1"/>
</dbReference>
<dbReference type="InterPro" id="IPR025931">
    <property type="entry name" value="TaqI_C"/>
</dbReference>
<dbReference type="GO" id="GO:0009307">
    <property type="term" value="P:DNA restriction-modification system"/>
    <property type="evidence" value="ECO:0007669"/>
    <property type="project" value="UniProtKB-KW"/>
</dbReference>
<dbReference type="PRINTS" id="PR00507">
    <property type="entry name" value="N12N6MTFRASE"/>
</dbReference>
<dbReference type="AlphaFoldDB" id="X1RFQ6"/>
<proteinExistence type="predicted"/>
<evidence type="ECO:0000256" key="6">
    <source>
        <dbReference type="ARBA" id="ARBA00023125"/>
    </source>
</evidence>
<name>X1RFQ6_9ZZZZ</name>
<dbReference type="Pfam" id="PF07669">
    <property type="entry name" value="Eco57I"/>
    <property type="match status" value="1"/>
</dbReference>
<evidence type="ECO:0000256" key="1">
    <source>
        <dbReference type="ARBA" id="ARBA00011900"/>
    </source>
</evidence>
<keyword evidence="4" id="KW-0949">S-adenosyl-L-methionine</keyword>
<dbReference type="InterPro" id="IPR011639">
    <property type="entry name" value="MethylTrfase_TaqI-like_dom"/>
</dbReference>
<evidence type="ECO:0000256" key="4">
    <source>
        <dbReference type="ARBA" id="ARBA00022691"/>
    </source>
</evidence>
<comment type="catalytic activity">
    <reaction evidence="7">
        <text>a 2'-deoxyadenosine in DNA + S-adenosyl-L-methionine = an N(6)-methyl-2'-deoxyadenosine in DNA + S-adenosyl-L-homocysteine + H(+)</text>
        <dbReference type="Rhea" id="RHEA:15197"/>
        <dbReference type="Rhea" id="RHEA-COMP:12418"/>
        <dbReference type="Rhea" id="RHEA-COMP:12419"/>
        <dbReference type="ChEBI" id="CHEBI:15378"/>
        <dbReference type="ChEBI" id="CHEBI:57856"/>
        <dbReference type="ChEBI" id="CHEBI:59789"/>
        <dbReference type="ChEBI" id="CHEBI:90615"/>
        <dbReference type="ChEBI" id="CHEBI:90616"/>
        <dbReference type="EC" id="2.1.1.72"/>
    </reaction>
</comment>